<name>A0ABC9QUH3_BACMY</name>
<dbReference type="SUPFAM" id="SSF47413">
    <property type="entry name" value="lambda repressor-like DNA-binding domains"/>
    <property type="match status" value="1"/>
</dbReference>
<dbReference type="EMBL" id="AHEV01000057">
    <property type="protein sequence ID" value="EJR28916.1"/>
    <property type="molecule type" value="Genomic_DNA"/>
</dbReference>
<dbReference type="SMART" id="SM00530">
    <property type="entry name" value="HTH_XRE"/>
    <property type="match status" value="1"/>
</dbReference>
<comment type="caution">
    <text evidence="2">The sequence shown here is derived from an EMBL/GenBank/DDBJ whole genome shotgun (WGS) entry which is preliminary data.</text>
</comment>
<feature type="domain" description="HTH cro/C1-type" evidence="1">
    <location>
        <begin position="11"/>
        <end position="65"/>
    </location>
</feature>
<reference evidence="2 3" key="1">
    <citation type="submission" date="2012-04" db="EMBL/GenBank/DDBJ databases">
        <title>The Genome Sequence of Bacillus cereus VD078.</title>
        <authorList>
            <consortium name="The Broad Institute Genome Sequencing Platform"/>
            <consortium name="The Broad Institute Genome Sequencing Center for Infectious Disease"/>
            <person name="Feldgarden M."/>
            <person name="Van der Auwera G.A."/>
            <person name="Mahillon J."/>
            <person name="Duprez V."/>
            <person name="Timmery S."/>
            <person name="Mattelet C."/>
            <person name="Dierick K."/>
            <person name="Sun M."/>
            <person name="Yu Z."/>
            <person name="Zhu L."/>
            <person name="Hu X."/>
            <person name="Shank E.B."/>
            <person name="Swiecicka I."/>
            <person name="Hansen B.M."/>
            <person name="Andrup L."/>
            <person name="Young S.K."/>
            <person name="Zeng Q."/>
            <person name="Gargeya S."/>
            <person name="Fitzgerald M."/>
            <person name="Haas B."/>
            <person name="Abouelleil A."/>
            <person name="Alvarado L."/>
            <person name="Arachchi H.M."/>
            <person name="Berlin A."/>
            <person name="Chapman S.B."/>
            <person name="Goldberg J."/>
            <person name="Griggs A."/>
            <person name="Gujja S."/>
            <person name="Hansen M."/>
            <person name="Howarth C."/>
            <person name="Imamovic A."/>
            <person name="Larimer J."/>
            <person name="McCowen C."/>
            <person name="Montmayeur A."/>
            <person name="Murphy C."/>
            <person name="Neiman D."/>
            <person name="Pearson M."/>
            <person name="Priest M."/>
            <person name="Roberts A."/>
            <person name="Saif S."/>
            <person name="Shea T."/>
            <person name="Sisk P."/>
            <person name="Sykes S."/>
            <person name="Wortman J."/>
            <person name="Nusbaum C."/>
            <person name="Birren B."/>
        </authorList>
    </citation>
    <scope>NUCLEOTIDE SEQUENCE [LARGE SCALE GENOMIC DNA]</scope>
    <source>
        <strain evidence="2 3">VD078</strain>
    </source>
</reference>
<dbReference type="CDD" id="cd00093">
    <property type="entry name" value="HTH_XRE"/>
    <property type="match status" value="1"/>
</dbReference>
<gene>
    <name evidence="2" type="ORF">III_06022</name>
</gene>
<organism evidence="2 3">
    <name type="scientific">Bacillus mycoides</name>
    <dbReference type="NCBI Taxonomy" id="1405"/>
    <lineage>
        <taxon>Bacteria</taxon>
        <taxon>Bacillati</taxon>
        <taxon>Bacillota</taxon>
        <taxon>Bacilli</taxon>
        <taxon>Bacillales</taxon>
        <taxon>Bacillaceae</taxon>
        <taxon>Bacillus</taxon>
        <taxon>Bacillus cereus group</taxon>
    </lineage>
</organism>
<protein>
    <recommendedName>
        <fullName evidence="1">HTH cro/C1-type domain-containing protein</fullName>
    </recommendedName>
</protein>
<proteinExistence type="predicted"/>
<accession>A0ABC9QUH3</accession>
<dbReference type="Gene3D" id="1.10.260.40">
    <property type="entry name" value="lambda repressor-like DNA-binding domains"/>
    <property type="match status" value="1"/>
</dbReference>
<dbReference type="PROSITE" id="PS50943">
    <property type="entry name" value="HTH_CROC1"/>
    <property type="match status" value="1"/>
</dbReference>
<dbReference type="InterPro" id="IPR001387">
    <property type="entry name" value="Cro/C1-type_HTH"/>
</dbReference>
<evidence type="ECO:0000313" key="2">
    <source>
        <dbReference type="EMBL" id="EJR28916.1"/>
    </source>
</evidence>
<dbReference type="AlphaFoldDB" id="A0ABC9QUH3"/>
<evidence type="ECO:0000313" key="3">
    <source>
        <dbReference type="Proteomes" id="UP000006976"/>
    </source>
</evidence>
<evidence type="ECO:0000259" key="1">
    <source>
        <dbReference type="PROSITE" id="PS50943"/>
    </source>
</evidence>
<dbReference type="Pfam" id="PF01381">
    <property type="entry name" value="HTH_3"/>
    <property type="match status" value="1"/>
</dbReference>
<dbReference type="InterPro" id="IPR010982">
    <property type="entry name" value="Lambda_DNA-bd_dom_sf"/>
</dbReference>
<sequence>MKASQECKTMIREYRESKDISIKELSKGVKIPVCTLYDVETGRKGLKANKAKKMADFLGVPTENLFRPTYYRAIFIAE</sequence>
<dbReference type="Proteomes" id="UP000006976">
    <property type="component" value="Unassembled WGS sequence"/>
</dbReference>